<feature type="compositionally biased region" description="Polar residues" evidence="1">
    <location>
        <begin position="30"/>
        <end position="52"/>
    </location>
</feature>
<proteinExistence type="predicted"/>
<evidence type="ECO:0000313" key="2">
    <source>
        <dbReference type="EMBL" id="CAK3863541.1"/>
    </source>
</evidence>
<feature type="compositionally biased region" description="Polar residues" evidence="1">
    <location>
        <begin position="435"/>
        <end position="452"/>
    </location>
</feature>
<dbReference type="AlphaFoldDB" id="A0AAI8YTS6"/>
<reference evidence="2" key="1">
    <citation type="submission" date="2023-11" db="EMBL/GenBank/DDBJ databases">
        <authorList>
            <person name="Alioto T."/>
            <person name="Alioto T."/>
            <person name="Gomez Garrido J."/>
        </authorList>
    </citation>
    <scope>NUCLEOTIDE SEQUENCE</scope>
</reference>
<evidence type="ECO:0000256" key="1">
    <source>
        <dbReference type="SAM" id="MobiDB-lite"/>
    </source>
</evidence>
<feature type="region of interest" description="Disordered" evidence="1">
    <location>
        <begin position="479"/>
        <end position="537"/>
    </location>
</feature>
<feature type="region of interest" description="Disordered" evidence="1">
    <location>
        <begin position="434"/>
        <end position="456"/>
    </location>
</feature>
<keyword evidence="3" id="KW-1185">Reference proteome</keyword>
<organism evidence="2 3">
    <name type="scientific">Lecanosticta acicola</name>
    <dbReference type="NCBI Taxonomy" id="111012"/>
    <lineage>
        <taxon>Eukaryota</taxon>
        <taxon>Fungi</taxon>
        <taxon>Dikarya</taxon>
        <taxon>Ascomycota</taxon>
        <taxon>Pezizomycotina</taxon>
        <taxon>Dothideomycetes</taxon>
        <taxon>Dothideomycetidae</taxon>
        <taxon>Mycosphaerellales</taxon>
        <taxon>Mycosphaerellaceae</taxon>
        <taxon>Lecanosticta</taxon>
    </lineage>
</organism>
<comment type="caution">
    <text evidence="2">The sequence shown here is derived from an EMBL/GenBank/DDBJ whole genome shotgun (WGS) entry which is preliminary data.</text>
</comment>
<name>A0AAI8YTS6_9PEZI</name>
<accession>A0AAI8YTS6</accession>
<evidence type="ECO:0000313" key="3">
    <source>
        <dbReference type="Proteomes" id="UP001296104"/>
    </source>
</evidence>
<gene>
    <name evidence="2" type="ORF">LECACI_7A001859</name>
</gene>
<dbReference type="Proteomes" id="UP001296104">
    <property type="component" value="Unassembled WGS sequence"/>
</dbReference>
<protein>
    <submittedName>
        <fullName evidence="2">Uncharacterized protein</fullName>
    </submittedName>
</protein>
<feature type="compositionally biased region" description="Polar residues" evidence="1">
    <location>
        <begin position="239"/>
        <end position="259"/>
    </location>
</feature>
<feature type="region of interest" description="Disordered" evidence="1">
    <location>
        <begin position="1"/>
        <end position="74"/>
    </location>
</feature>
<sequence>MALASSSSAAHSTTSRDQDTNNAPRADPFWQSTPRTNSPSLATSMSSVQQAPPTGVAAPSAPASAPSSNRYSRLLPNGRRVTCTHMSMSRVYGQAACSLCARIPSMGWLYACQEDQLPGHYDPLPDIDVTPVVLPDDSDYFDAEARQAEYLKMNPSVIKGIRRGDYDVSQVDKLIQQRKKLIQVINEKDRQSDENTALGAQKSTIVPPATPNIIASVGANANASAPLAQGSGNALPMSTAGTPANTPYESAATTPTKQDGQALSKQQKYACHFQVCHSCRPFFHDRTYASFESVLAGNFPLTVDAIKNLSIKDRNIALTIGLRQPPVPLGLATRSKGSNDLAQFTDDNDIDISVDWTSTSGGESDDSSDLLDSAELYPCPGPGQCPVWSRQSGCAYDSGFDDGKRAMNHGYLAAEDAERLTPETSRNNLLPLMSSVDNTPGGASSTASSVSLPTPDRAPLTLMLPTDHNFDIGLQKQLRRTSKGKSIGDTCSARDSKVALQGKDSHSSLGSEVEVEGGVALTEEAVENLSPDIVTEH</sequence>
<feature type="compositionally biased region" description="Low complexity" evidence="1">
    <location>
        <begin position="1"/>
        <end position="13"/>
    </location>
</feature>
<feature type="region of interest" description="Disordered" evidence="1">
    <location>
        <begin position="234"/>
        <end position="259"/>
    </location>
</feature>
<dbReference type="EMBL" id="CAVMBE010000007">
    <property type="protein sequence ID" value="CAK3863541.1"/>
    <property type="molecule type" value="Genomic_DNA"/>
</dbReference>
<feature type="compositionally biased region" description="Low complexity" evidence="1">
    <location>
        <begin position="57"/>
        <end position="68"/>
    </location>
</feature>